<name>A0A0K8MIY0_9LACO</name>
<dbReference type="STRING" id="157463.GCA_001047075_00756"/>
<dbReference type="EMBL" id="DF968001">
    <property type="protein sequence ID" value="GAO99844.1"/>
    <property type="molecule type" value="Genomic_DNA"/>
</dbReference>
<dbReference type="AlphaFoldDB" id="A0A0K8MIY0"/>
<dbReference type="RefSeq" id="WP_061993225.1">
    <property type="nucleotide sequence ID" value="NZ_DF968001.1"/>
</dbReference>
<evidence type="ECO:0000313" key="1">
    <source>
        <dbReference type="EMBL" id="GAO99844.1"/>
    </source>
</evidence>
<gene>
    <name evidence="1" type="ORF">FFIC_241190</name>
</gene>
<proteinExistence type="predicted"/>
<sequence length="71" mass="8154">MKKVYLVTGEETGDDWGDSLWVEGVFSSPDNASEYINQNKDKPMEFSVTAMTVDDTRENDELLYPFASYFE</sequence>
<organism evidence="1 2">
    <name type="scientific">Fructobacillus ficulneus</name>
    <dbReference type="NCBI Taxonomy" id="157463"/>
    <lineage>
        <taxon>Bacteria</taxon>
        <taxon>Bacillati</taxon>
        <taxon>Bacillota</taxon>
        <taxon>Bacilli</taxon>
        <taxon>Lactobacillales</taxon>
        <taxon>Lactobacillaceae</taxon>
        <taxon>Fructobacillus</taxon>
    </lineage>
</organism>
<protein>
    <submittedName>
        <fullName evidence="1">Uncharacterized protein</fullName>
    </submittedName>
</protein>
<reference evidence="1 2" key="1">
    <citation type="journal article" date="2015" name="BMC Genomics">
        <title>Comparative genomics of Fructobacillus spp. and Leuconostoc spp. reveals niche-specific evolution of Fructobacillus spp.</title>
        <authorList>
            <person name="Endo A."/>
            <person name="Tanizawa Y."/>
            <person name="Tanaka N."/>
            <person name="Maeno S."/>
            <person name="Kumar H."/>
            <person name="Shiwa Y."/>
            <person name="Okada S."/>
            <person name="Yoshikawa H."/>
            <person name="Dicks L."/>
            <person name="Nakagawa J."/>
            <person name="Arita M."/>
        </authorList>
    </citation>
    <scope>NUCLEOTIDE SEQUENCE [LARGE SCALE GENOMIC DNA]</scope>
    <source>
        <strain evidence="1 2">JCM 12225</strain>
    </source>
</reference>
<keyword evidence="2" id="KW-1185">Reference proteome</keyword>
<evidence type="ECO:0000313" key="2">
    <source>
        <dbReference type="Proteomes" id="UP000253891"/>
    </source>
</evidence>
<dbReference type="Proteomes" id="UP000253891">
    <property type="component" value="Unassembled WGS sequence"/>
</dbReference>
<accession>A0A0K8MIY0</accession>